<keyword evidence="4 7" id="KW-0863">Zinc-finger</keyword>
<feature type="region of interest" description="Disordered" evidence="8">
    <location>
        <begin position="1224"/>
        <end position="1303"/>
    </location>
</feature>
<dbReference type="HOGENOM" id="CLU_000991_0_0_1"/>
<evidence type="ECO:0000313" key="14">
    <source>
        <dbReference type="Proteomes" id="UP000016088"/>
    </source>
</evidence>
<feature type="compositionally biased region" description="Basic and acidic residues" evidence="8">
    <location>
        <begin position="1057"/>
        <end position="1066"/>
    </location>
</feature>
<dbReference type="CDD" id="cd15489">
    <property type="entry name" value="PHD_SF"/>
    <property type="match status" value="1"/>
</dbReference>
<dbReference type="SUPFAM" id="SSF46774">
    <property type="entry name" value="ARID-like"/>
    <property type="match status" value="1"/>
</dbReference>
<dbReference type="InterPro" id="IPR003349">
    <property type="entry name" value="JmjN"/>
</dbReference>
<dbReference type="Gene3D" id="3.30.40.10">
    <property type="entry name" value="Zinc/RING finger domain, C3HC4 (zinc finger)"/>
    <property type="match status" value="3"/>
</dbReference>
<feature type="compositionally biased region" description="Basic residues" evidence="8">
    <location>
        <begin position="1238"/>
        <end position="1249"/>
    </location>
</feature>
<feature type="compositionally biased region" description="Polar residues" evidence="8">
    <location>
        <begin position="200"/>
        <end position="243"/>
    </location>
</feature>
<keyword evidence="5" id="KW-0862">Zinc</keyword>
<keyword evidence="6" id="KW-0539">Nucleus</keyword>
<dbReference type="GO" id="GO:0031934">
    <property type="term" value="C:mating-type region heterochromatin"/>
    <property type="evidence" value="ECO:0007669"/>
    <property type="project" value="EnsemblFungi"/>
</dbReference>
<dbReference type="InterPro" id="IPR001606">
    <property type="entry name" value="ARID_dom"/>
</dbReference>
<feature type="domain" description="PHD-type" evidence="9">
    <location>
        <begin position="254"/>
        <end position="304"/>
    </location>
</feature>
<dbReference type="GO" id="GO:0003682">
    <property type="term" value="F:chromatin binding"/>
    <property type="evidence" value="ECO:0007669"/>
    <property type="project" value="EnsemblFungi"/>
</dbReference>
<feature type="domain" description="JmjN" evidence="11">
    <location>
        <begin position="44"/>
        <end position="85"/>
    </location>
</feature>
<dbReference type="GO" id="GO:0034647">
    <property type="term" value="F:histone H3K4me/H3K4me2/H3K4me3 demethylase activity"/>
    <property type="evidence" value="ECO:0007669"/>
    <property type="project" value="TreeGrafter"/>
</dbReference>
<dbReference type="eggNOG" id="KOG1246">
    <property type="taxonomic scope" value="Eukaryota"/>
</dbReference>
<evidence type="ECO:0000259" key="9">
    <source>
        <dbReference type="PROSITE" id="PS50016"/>
    </source>
</evidence>
<dbReference type="SMART" id="SM00249">
    <property type="entry name" value="PHD"/>
    <property type="match status" value="3"/>
</dbReference>
<dbReference type="SMART" id="SM00558">
    <property type="entry name" value="JmjC"/>
    <property type="match status" value="1"/>
</dbReference>
<feature type="domain" description="JmjC" evidence="12">
    <location>
        <begin position="388"/>
        <end position="555"/>
    </location>
</feature>
<keyword evidence="2" id="KW-0479">Metal-binding</keyword>
<sequence length="1482" mass="169214">MRSGRQKRFKKLNDNVPLTDLQTDCNHDYSNYRASNRPFDLPTIPTLQPSCTDFSDFYSFLRKNEQVLLEYPAAKVVPALGWKLPIALDLETFKFKGQKQKLHKESFRYDLNYDYFKKLKEFHGERGLYFNKPPMLQNQPLDFLQLRNTVSRFSSLESTLSNSVLSKITESLNLPDSKDIRQILLRTYERYIKPYERAHMNTSSANSGSAPRSTRLSRSSVAHASADASTIPENDTSRPNGSQVAGKRTFFERGEQCEFCASDSNPESILLCDGCECAYHISCLDPPLNAVPKDDWYCDSCKHGIHSYDPRKGQHWTVATFRDHSNKYMEAVLTKKSMSIHPTENDLESLYWSLMDEYSLLSDVHQVERYTTSSFSSLPSKELQPSNQSSFDAWNIRNVPHQKFCPFNFTISDMHSLATPKMSIGMAYSTYEWQQSPIGTSQVYHNRYGSTVTWYILPSNQTEKFEKFVNGLDNTYNDGVFLTPSFQVPFPISPEVLLSNGIQVMAVDLRPNEFLIVAPKSYHFGFHLGFGCLETTHFATVEWIKNDILKSFLNRMKDLHIPSPISYDALIISMALSRLPEFTNDWFIEKLRDVISFEVYQRELLSKSQSGIAIRQLQDHPIPQVVCSKCQCMTFMSYVKTHVSDETYCLEHFVGDSQLSSQPSTVYYRWDTTELSKLLDRFSAFVRAPVEWSEKLKSILLATPKPHLKSLEALLADAEYAMLNTKDTTVLRSFIHKAKAWINSINHCLSISPIKKRKEKKLSFMKMHDQRVNSTGMRDLKNLFQVLQKSKDMSFTCEEIEAMKKKVSALLQFRVRLAKVFSGSLDRRMCQNLLSEAESLGFMFPELTIIQKYLTQYDWLDMFYSIETEKTSDADLEKLISFGLAAGVPEDNDHMIFVRAMKGRAEIWENQVRDALSKSNVSYDRLSLLKDEALTLCVDKVLYTRVVEILQNAEEVKSRINRLCERSQNKTFKFRPVMDEVKDALAQAEKLPMLSDSVVALQKMYDSVLEWIRRGKRLFGKANAPLEILGQHLEYVEKRNAASLSLSDRPGPPMEPSSREASPDSEGRLVYKAKRPRIFCFCRLPENGVMIECEICHEWYHAKCLKMSKKKLRQDEKFTCPVCDYRVEIPRLSNRPRLEDLQSLLRDVVLLPFRPKETDTLENVVDLGTKFRQELQAFAHNPFSLTMAEVLLARFYLRKMEGAEILLADETNLFRQKLHECVPIAPTPPPVIGESKSTRKPRPTKRQRQIMKQVAEGLLPESAISPANAQNDKKATMNNNGTAVSKADSPQSDTKTSHENGQSNTALLKEFKLTPTAELNGNSNLCAHCQKPVNEASFTVCSRCNKEYHNECTGEIPNNSGYKPFICHSCKRASEETPALHSKLRNGIHAKDAEVMEKDDSMIRPSLSSSPLATISEYSHVMKTPGGMQDMLIARNLSCGEHVFFGTDVFTSLGDMVTGTPNATFDEFVEKNDGLTESYLNM</sequence>
<dbReference type="PROSITE" id="PS51011">
    <property type="entry name" value="ARID"/>
    <property type="match status" value="1"/>
</dbReference>
<keyword evidence="14" id="KW-1185">Reference proteome</keyword>
<dbReference type="RefSeq" id="XP_013017275.1">
    <property type="nucleotide sequence ID" value="XM_013161821.1"/>
</dbReference>
<evidence type="ECO:0000256" key="1">
    <source>
        <dbReference type="ARBA" id="ARBA00004123"/>
    </source>
</evidence>
<evidence type="ECO:0000256" key="7">
    <source>
        <dbReference type="PROSITE-ProRule" id="PRU00146"/>
    </source>
</evidence>
<dbReference type="GO" id="GO:0006355">
    <property type="term" value="P:regulation of DNA-templated transcription"/>
    <property type="evidence" value="ECO:0007669"/>
    <property type="project" value="TreeGrafter"/>
</dbReference>
<dbReference type="CDD" id="cd16100">
    <property type="entry name" value="ARID"/>
    <property type="match status" value="1"/>
</dbReference>
<dbReference type="InterPro" id="IPR013637">
    <property type="entry name" value="Lys_sp_deMease-like_dom"/>
</dbReference>
<dbReference type="InterPro" id="IPR003347">
    <property type="entry name" value="JmjC_dom"/>
</dbReference>
<feature type="region of interest" description="Disordered" evidence="8">
    <location>
        <begin position="199"/>
        <end position="244"/>
    </location>
</feature>
<feature type="domain" description="ARID" evidence="10">
    <location>
        <begin position="109"/>
        <end position="200"/>
    </location>
</feature>
<evidence type="ECO:0000259" key="12">
    <source>
        <dbReference type="PROSITE" id="PS51184"/>
    </source>
</evidence>
<dbReference type="SMART" id="SM00501">
    <property type="entry name" value="BRIGHT"/>
    <property type="match status" value="1"/>
</dbReference>
<evidence type="ECO:0000256" key="6">
    <source>
        <dbReference type="ARBA" id="ARBA00023242"/>
    </source>
</evidence>
<dbReference type="OrthoDB" id="1678912at2759"/>
<dbReference type="SUPFAM" id="SSF51197">
    <property type="entry name" value="Clavaminate synthase-like"/>
    <property type="match status" value="1"/>
</dbReference>
<dbReference type="Pfam" id="PF01388">
    <property type="entry name" value="ARID"/>
    <property type="match status" value="1"/>
</dbReference>
<dbReference type="SMART" id="SM01014">
    <property type="entry name" value="ARID"/>
    <property type="match status" value="1"/>
</dbReference>
<dbReference type="InterPro" id="IPR036431">
    <property type="entry name" value="ARID_dom_sf"/>
</dbReference>
<dbReference type="PROSITE" id="PS01359">
    <property type="entry name" value="ZF_PHD_1"/>
    <property type="match status" value="2"/>
</dbReference>
<feature type="domain" description="PHD-type" evidence="9">
    <location>
        <begin position="1077"/>
        <end position="1126"/>
    </location>
</feature>
<evidence type="ECO:0000256" key="2">
    <source>
        <dbReference type="ARBA" id="ARBA00022723"/>
    </source>
</evidence>
<keyword evidence="3" id="KW-0677">Repeat</keyword>
<evidence type="ECO:0000313" key="13">
    <source>
        <dbReference type="EMBL" id="EPX74120.1"/>
    </source>
</evidence>
<dbReference type="PROSITE" id="PS50016">
    <property type="entry name" value="ZF_PHD_2"/>
    <property type="match status" value="2"/>
</dbReference>
<dbReference type="SUPFAM" id="SSF57903">
    <property type="entry name" value="FYVE/PHD zinc finger"/>
    <property type="match status" value="3"/>
</dbReference>
<dbReference type="VEuPathDB" id="FungiDB:SOCG_03333"/>
<dbReference type="Gene3D" id="1.10.150.60">
    <property type="entry name" value="ARID DNA-binding domain"/>
    <property type="match status" value="1"/>
</dbReference>
<dbReference type="Pfam" id="PF02373">
    <property type="entry name" value="JmjC"/>
    <property type="match status" value="1"/>
</dbReference>
<dbReference type="GeneID" id="25032305"/>
<dbReference type="GO" id="GO:0003677">
    <property type="term" value="F:DNA binding"/>
    <property type="evidence" value="ECO:0007669"/>
    <property type="project" value="InterPro"/>
</dbReference>
<dbReference type="Proteomes" id="UP000016088">
    <property type="component" value="Unassembled WGS sequence"/>
</dbReference>
<proteinExistence type="predicted"/>
<dbReference type="InterPro" id="IPR019786">
    <property type="entry name" value="Zinc_finger_PHD-type_CS"/>
</dbReference>
<dbReference type="PANTHER" id="PTHR10694:SF139">
    <property type="entry name" value="LID2 COMPLEX COMPONENT LID2"/>
    <property type="match status" value="1"/>
</dbReference>
<name>S9R7D0_SCHOY</name>
<dbReference type="InterPro" id="IPR019787">
    <property type="entry name" value="Znf_PHD-finger"/>
</dbReference>
<dbReference type="GO" id="GO:0008270">
    <property type="term" value="F:zinc ion binding"/>
    <property type="evidence" value="ECO:0007669"/>
    <property type="project" value="UniProtKB-KW"/>
</dbReference>
<dbReference type="PROSITE" id="PS51183">
    <property type="entry name" value="JMJN"/>
    <property type="match status" value="1"/>
</dbReference>
<evidence type="ECO:0000259" key="10">
    <source>
        <dbReference type="PROSITE" id="PS51011"/>
    </source>
</evidence>
<evidence type="ECO:0000256" key="8">
    <source>
        <dbReference type="SAM" id="MobiDB-lite"/>
    </source>
</evidence>
<accession>S9R7D0</accession>
<dbReference type="GO" id="GO:0048189">
    <property type="term" value="C:Lid2 complex"/>
    <property type="evidence" value="ECO:0007669"/>
    <property type="project" value="EnsemblFungi"/>
</dbReference>
<gene>
    <name evidence="13" type="ORF">SOCG_03333</name>
</gene>
<feature type="region of interest" description="Disordered" evidence="8">
    <location>
        <begin position="1044"/>
        <end position="1066"/>
    </location>
</feature>
<reference evidence="13 14" key="1">
    <citation type="journal article" date="2011" name="Science">
        <title>Comparative functional genomics of the fission yeasts.</title>
        <authorList>
            <person name="Rhind N."/>
            <person name="Chen Z."/>
            <person name="Yassour M."/>
            <person name="Thompson D.A."/>
            <person name="Haas B.J."/>
            <person name="Habib N."/>
            <person name="Wapinski I."/>
            <person name="Roy S."/>
            <person name="Lin M.F."/>
            <person name="Heiman D.I."/>
            <person name="Young S.K."/>
            <person name="Furuya K."/>
            <person name="Guo Y."/>
            <person name="Pidoux A."/>
            <person name="Chen H.M."/>
            <person name="Robbertse B."/>
            <person name="Goldberg J.M."/>
            <person name="Aoki K."/>
            <person name="Bayne E.H."/>
            <person name="Berlin A.M."/>
            <person name="Desjardins C.A."/>
            <person name="Dobbs E."/>
            <person name="Dukaj L."/>
            <person name="Fan L."/>
            <person name="FitzGerald M.G."/>
            <person name="French C."/>
            <person name="Gujja S."/>
            <person name="Hansen K."/>
            <person name="Keifenheim D."/>
            <person name="Levin J.Z."/>
            <person name="Mosher R.A."/>
            <person name="Mueller C.A."/>
            <person name="Pfiffner J."/>
            <person name="Priest M."/>
            <person name="Russ C."/>
            <person name="Smialowska A."/>
            <person name="Swoboda P."/>
            <person name="Sykes S.M."/>
            <person name="Vaughn M."/>
            <person name="Vengrova S."/>
            <person name="Yoder R."/>
            <person name="Zeng Q."/>
            <person name="Allshire R."/>
            <person name="Baulcombe D."/>
            <person name="Birren B.W."/>
            <person name="Brown W."/>
            <person name="Ekwall K."/>
            <person name="Kellis M."/>
            <person name="Leatherwood J."/>
            <person name="Levin H."/>
            <person name="Margalit H."/>
            <person name="Martienssen R."/>
            <person name="Nieduszynski C.A."/>
            <person name="Spatafora J.W."/>
            <person name="Friedman N."/>
            <person name="Dalgaard J.Z."/>
            <person name="Baumann P."/>
            <person name="Niki H."/>
            <person name="Regev A."/>
            <person name="Nusbaum C."/>
        </authorList>
    </citation>
    <scope>NUCLEOTIDE SEQUENCE [LARGE SCALE GENOMIC DNA]</scope>
    <source>
        <strain evidence="14">yFS286</strain>
    </source>
</reference>
<dbReference type="PROSITE" id="PS51184">
    <property type="entry name" value="JMJC"/>
    <property type="match status" value="1"/>
</dbReference>
<feature type="compositionally biased region" description="Polar residues" evidence="8">
    <location>
        <begin position="1265"/>
        <end position="1303"/>
    </location>
</feature>
<comment type="subcellular location">
    <subcellularLocation>
        <location evidence="1">Nucleus</location>
    </subcellularLocation>
</comment>
<dbReference type="EMBL" id="KE503206">
    <property type="protein sequence ID" value="EPX74120.1"/>
    <property type="molecule type" value="Genomic_DNA"/>
</dbReference>
<dbReference type="Pfam" id="PF08429">
    <property type="entry name" value="PLU-1"/>
    <property type="match status" value="1"/>
</dbReference>
<dbReference type="CDD" id="cd15518">
    <property type="entry name" value="PHD_Ecm5p_Lid2p_like"/>
    <property type="match status" value="1"/>
</dbReference>
<dbReference type="PANTHER" id="PTHR10694">
    <property type="entry name" value="LYSINE-SPECIFIC DEMETHYLASE"/>
    <property type="match status" value="1"/>
</dbReference>
<dbReference type="Gene3D" id="2.60.120.650">
    <property type="entry name" value="Cupin"/>
    <property type="match status" value="1"/>
</dbReference>
<dbReference type="CDD" id="cd15519">
    <property type="entry name" value="PHD1_Lid2p_like"/>
    <property type="match status" value="1"/>
</dbReference>
<protein>
    <submittedName>
        <fullName evidence="13">Lid2 complex subunit</fullName>
    </submittedName>
</protein>
<dbReference type="InterPro" id="IPR011011">
    <property type="entry name" value="Znf_FYVE_PHD"/>
</dbReference>
<dbReference type="InterPro" id="IPR013083">
    <property type="entry name" value="Znf_RING/FYVE/PHD"/>
</dbReference>
<dbReference type="GO" id="GO:0005721">
    <property type="term" value="C:pericentric heterochromatin"/>
    <property type="evidence" value="ECO:0007669"/>
    <property type="project" value="EnsemblFungi"/>
</dbReference>
<evidence type="ECO:0000256" key="4">
    <source>
        <dbReference type="ARBA" id="ARBA00022771"/>
    </source>
</evidence>
<dbReference type="OMA" id="PRCDIGM"/>
<dbReference type="GO" id="GO:0033696">
    <property type="term" value="P:heterochromatin boundary formation"/>
    <property type="evidence" value="ECO:0007669"/>
    <property type="project" value="EnsemblFungi"/>
</dbReference>
<organism evidence="13 14">
    <name type="scientific">Schizosaccharomyces octosporus (strain yFS286)</name>
    <name type="common">Fission yeast</name>
    <name type="synonym">Octosporomyces octosporus</name>
    <dbReference type="NCBI Taxonomy" id="483514"/>
    <lineage>
        <taxon>Eukaryota</taxon>
        <taxon>Fungi</taxon>
        <taxon>Dikarya</taxon>
        <taxon>Ascomycota</taxon>
        <taxon>Taphrinomycotina</taxon>
        <taxon>Schizosaccharomycetes</taxon>
        <taxon>Schizosaccharomycetales</taxon>
        <taxon>Schizosaccharomycetaceae</taxon>
        <taxon>Schizosaccharomyces</taxon>
    </lineage>
</organism>
<evidence type="ECO:0000256" key="3">
    <source>
        <dbReference type="ARBA" id="ARBA00022737"/>
    </source>
</evidence>
<dbReference type="InterPro" id="IPR004198">
    <property type="entry name" value="Znf_C5HC2"/>
</dbReference>
<dbReference type="Pfam" id="PF02928">
    <property type="entry name" value="zf-C5HC2"/>
    <property type="match status" value="1"/>
</dbReference>
<dbReference type="Pfam" id="PF00628">
    <property type="entry name" value="PHD"/>
    <property type="match status" value="2"/>
</dbReference>
<evidence type="ECO:0000256" key="5">
    <source>
        <dbReference type="ARBA" id="ARBA00022833"/>
    </source>
</evidence>
<evidence type="ECO:0000259" key="11">
    <source>
        <dbReference type="PROSITE" id="PS51183"/>
    </source>
</evidence>
<dbReference type="GO" id="GO:0031048">
    <property type="term" value="P:regulatory ncRNA-mediated heterochromatin formation"/>
    <property type="evidence" value="ECO:0007669"/>
    <property type="project" value="EnsemblFungi"/>
</dbReference>
<dbReference type="InterPro" id="IPR001965">
    <property type="entry name" value="Znf_PHD"/>
</dbReference>